<dbReference type="InterPro" id="IPR036691">
    <property type="entry name" value="Endo/exonu/phosph_ase_sf"/>
</dbReference>
<dbReference type="AlphaFoldDB" id="A0A9Q3EAN2"/>
<gene>
    <name evidence="1" type="ORF">O181_057068</name>
</gene>
<dbReference type="OrthoDB" id="2516643at2759"/>
<dbReference type="Gene3D" id="3.60.10.10">
    <property type="entry name" value="Endonuclease/exonuclease/phosphatase"/>
    <property type="match status" value="1"/>
</dbReference>
<evidence type="ECO:0008006" key="3">
    <source>
        <dbReference type="Google" id="ProtNLM"/>
    </source>
</evidence>
<dbReference type="EMBL" id="AVOT02025873">
    <property type="protein sequence ID" value="MBW0517353.1"/>
    <property type="molecule type" value="Genomic_DNA"/>
</dbReference>
<proteinExistence type="predicted"/>
<evidence type="ECO:0000313" key="1">
    <source>
        <dbReference type="EMBL" id="MBW0517353.1"/>
    </source>
</evidence>
<reference evidence="1" key="1">
    <citation type="submission" date="2021-03" db="EMBL/GenBank/DDBJ databases">
        <title>Draft genome sequence of rust myrtle Austropuccinia psidii MF-1, a brazilian biotype.</title>
        <authorList>
            <person name="Quecine M.C."/>
            <person name="Pachon D.M.R."/>
            <person name="Bonatelli M.L."/>
            <person name="Correr F.H."/>
            <person name="Franceschini L.M."/>
            <person name="Leite T.F."/>
            <person name="Margarido G.R.A."/>
            <person name="Almeida C.A."/>
            <person name="Ferrarezi J.A."/>
            <person name="Labate C.A."/>
        </authorList>
    </citation>
    <scope>NUCLEOTIDE SEQUENCE</scope>
    <source>
        <strain evidence="1">MF-1</strain>
    </source>
</reference>
<organism evidence="1 2">
    <name type="scientific">Austropuccinia psidii MF-1</name>
    <dbReference type="NCBI Taxonomy" id="1389203"/>
    <lineage>
        <taxon>Eukaryota</taxon>
        <taxon>Fungi</taxon>
        <taxon>Dikarya</taxon>
        <taxon>Basidiomycota</taxon>
        <taxon>Pucciniomycotina</taxon>
        <taxon>Pucciniomycetes</taxon>
        <taxon>Pucciniales</taxon>
        <taxon>Sphaerophragmiaceae</taxon>
        <taxon>Austropuccinia</taxon>
    </lineage>
</organism>
<comment type="caution">
    <text evidence="1">The sequence shown here is derived from an EMBL/GenBank/DDBJ whole genome shotgun (WGS) entry which is preliminary data.</text>
</comment>
<sequence length="203" mass="23291">MTNNTPYPMATRTQNNTTVAFDDTINQFNDNPHQPQNTDQSSISLYQLNCHNCYNTTMRMLNTELKCAALLIQEPWTNPFDWQTPLHLNWHRILPNGKPREQEGQTHTCIYINKSIPFPTNTPLLTWVSILHLNPATPKLTLVSIYNPPTGFTGLPPLQNWLNNKSSRSHPTLLMIDSNLHHNLWSPTSGSKRPNTNVQEKRL</sequence>
<protein>
    <recommendedName>
        <fullName evidence="3">Endonuclease/exonuclease/phosphatase domain-containing protein</fullName>
    </recommendedName>
</protein>
<name>A0A9Q3EAN2_9BASI</name>
<keyword evidence="2" id="KW-1185">Reference proteome</keyword>
<accession>A0A9Q3EAN2</accession>
<dbReference type="SUPFAM" id="SSF56219">
    <property type="entry name" value="DNase I-like"/>
    <property type="match status" value="1"/>
</dbReference>
<dbReference type="Proteomes" id="UP000765509">
    <property type="component" value="Unassembled WGS sequence"/>
</dbReference>
<evidence type="ECO:0000313" key="2">
    <source>
        <dbReference type="Proteomes" id="UP000765509"/>
    </source>
</evidence>